<dbReference type="SUPFAM" id="SSF49299">
    <property type="entry name" value="PKD domain"/>
    <property type="match status" value="1"/>
</dbReference>
<sequence length="1091" mass="121335">MTKLMTAGQITTICILLFMATFQGLDAQITLTHNIGNTPVLTDMTSCEREEYWARTFTLSEFGISTTEQFIIKSGKVAISNSYEGARVIFNIFSIDADFPATKPRILGYGQLAYAPEIGDMPEIVPIIFATPIVVPAGIQGILVEVAQGEDPYNPDFKKFKIAGTPFDNDVSWFKGCRKYYSHIATEDLIPSVRNANFLINVTGEKMSILNGDGTVLLNPGLGDSPFKTRQYACTGGGLKFAKTFLLEDFGVPKDKEYIIKSGQVAFSQVGVNNARIQFNIYRIDSNFPSSLSAADLLGSSQVVGINYYSNPPDPRIFNVDFETPIVVPAGTERIMVEVFNLGCGGSSCHVFMAGIEQSRGLSWIESANGGCPPFGGYKATEEMGRPEINYFIRAMGEVRSPFPFQLNIDDDCSEDTFRTFNLNKQEDINSIRWNFGDPASGTDNVSTDIRTTHNYTDTREYLLSVDISGKDGKDYRLEKLIQVSGPPEVERPIDLIVCEDVPGSGISSAFSTESIHDFILKGRNDIDITYFDGNGVKLPSPLPKVLTNAIPEKETITVRIAYKNRPSCYSETFFNLLVNPLPIVDVAAELVQCADDAGGFASFNLKALKTDLSSQDPALEISFYHDDESEIDNVEDVSNKVEFEEKITILVKNKKTDCSYKTQIKLVVKPLPIVPDLPPFVACDDNGDGIAEYFDTSGLFSKLVGNQEGITVSYFDGSGTKLSDTFPDWFTNTVPYEETITARLTDIVTGCMSQTKLIFQTSNTPEIGTLEPLFACDEGNGKGSFDTSQIERQLIGDQQGLKVFYFDSDGNGLPSPLPAWFRNTESWNQTITVRVVNARNKFCFSETTLTFKVNESPSIDLQKRYFLCDLTPSLQIAASSDLDSFAWRNGKGEVISESFDVEIFEAGKYSLTVARFVNELYCENSWEFDLVRSMPPNITDVKFEELSDNNTIEIEATGDGNFEYSLDGVTFQENRLFEKVIGGMYTVFVRDKNGCGRDFKEITLLDYPKFFTPNNDGTNDSWNIIGIAGFPLCKVYIYDRYGRMIAQLDSNSTGWNGEYLNTKLPSSDYWFRAYLGNGKEFAGHFSLKRE</sequence>
<protein>
    <submittedName>
        <fullName evidence="2">T9SS type B sorting domain-containing protein</fullName>
    </submittedName>
</protein>
<feature type="domain" description="PKD" evidence="1">
    <location>
        <begin position="431"/>
        <end position="473"/>
    </location>
</feature>
<dbReference type="AlphaFoldDB" id="A0A831QTB7"/>
<evidence type="ECO:0000313" key="2">
    <source>
        <dbReference type="EMBL" id="HEA22945.1"/>
    </source>
</evidence>
<gene>
    <name evidence="2" type="ORF">ENH87_18780</name>
</gene>
<dbReference type="NCBIfam" id="TIGR04131">
    <property type="entry name" value="Bac_Flav_CTERM"/>
    <property type="match status" value="1"/>
</dbReference>
<dbReference type="InterPro" id="IPR000601">
    <property type="entry name" value="PKD_dom"/>
</dbReference>
<reference evidence="2" key="1">
    <citation type="journal article" date="2020" name="mSystems">
        <title>Genome- and Community-Level Interaction Insights into Carbon Utilization and Element Cycling Functions of Hydrothermarchaeota in Hydrothermal Sediment.</title>
        <authorList>
            <person name="Zhou Z."/>
            <person name="Liu Y."/>
            <person name="Xu W."/>
            <person name="Pan J."/>
            <person name="Luo Z.H."/>
            <person name="Li M."/>
        </authorList>
    </citation>
    <scope>NUCLEOTIDE SEQUENCE [LARGE SCALE GENOMIC DNA]</scope>
    <source>
        <strain evidence="2">HyVt-345</strain>
    </source>
</reference>
<dbReference type="Pfam" id="PF13585">
    <property type="entry name" value="CHU_C"/>
    <property type="match status" value="1"/>
</dbReference>
<organism evidence="2">
    <name type="scientific">Pricia antarctica</name>
    <dbReference type="NCBI Taxonomy" id="641691"/>
    <lineage>
        <taxon>Bacteria</taxon>
        <taxon>Pseudomonadati</taxon>
        <taxon>Bacteroidota</taxon>
        <taxon>Flavobacteriia</taxon>
        <taxon>Flavobacteriales</taxon>
        <taxon>Flavobacteriaceae</taxon>
        <taxon>Pricia</taxon>
    </lineage>
</organism>
<dbReference type="InterPro" id="IPR035986">
    <property type="entry name" value="PKD_dom_sf"/>
</dbReference>
<dbReference type="InterPro" id="IPR013783">
    <property type="entry name" value="Ig-like_fold"/>
</dbReference>
<dbReference type="InterPro" id="IPR026341">
    <property type="entry name" value="T9SS_type_B"/>
</dbReference>
<dbReference type="EMBL" id="DRGL01000069">
    <property type="protein sequence ID" value="HEA22945.1"/>
    <property type="molecule type" value="Genomic_DNA"/>
</dbReference>
<comment type="caution">
    <text evidence="2">The sequence shown here is derived from an EMBL/GenBank/DDBJ whole genome shotgun (WGS) entry which is preliminary data.</text>
</comment>
<evidence type="ECO:0000259" key="1">
    <source>
        <dbReference type="PROSITE" id="PS50093"/>
    </source>
</evidence>
<dbReference type="Gene3D" id="2.60.40.10">
    <property type="entry name" value="Immunoglobulins"/>
    <property type="match status" value="1"/>
</dbReference>
<dbReference type="Proteomes" id="UP000886191">
    <property type="component" value="Unassembled WGS sequence"/>
</dbReference>
<accession>A0A831QTB7</accession>
<name>A0A831QTB7_9FLAO</name>
<proteinExistence type="predicted"/>
<dbReference type="PROSITE" id="PS50093">
    <property type="entry name" value="PKD"/>
    <property type="match status" value="1"/>
</dbReference>